<dbReference type="PANTHER" id="PTHR41164">
    <property type="entry name" value="CURLI PRODUCTION ASSEMBLY/TRANSPORT COMPONENT CSGG"/>
    <property type="match status" value="1"/>
</dbReference>
<comment type="similarity">
    <text evidence="2">Belongs to the CsgG family.</text>
</comment>
<evidence type="ECO:0000256" key="9">
    <source>
        <dbReference type="SAM" id="SignalP"/>
    </source>
</evidence>
<protein>
    <recommendedName>
        <fullName evidence="3">Curli production assembly/transport component CsgG</fullName>
    </recommendedName>
</protein>
<name>A0A3A1Y4N8_9GAMM</name>
<comment type="caution">
    <text evidence="10">The sequence shown here is derived from an EMBL/GenBank/DDBJ whole genome shotgun (WGS) entry which is preliminary data.</text>
</comment>
<evidence type="ECO:0000256" key="6">
    <source>
        <dbReference type="ARBA" id="ARBA00023136"/>
    </source>
</evidence>
<dbReference type="Gene3D" id="3.40.50.10610">
    <property type="entry name" value="ABC-type transport auxiliary lipoprotein component"/>
    <property type="match status" value="1"/>
</dbReference>
<proteinExistence type="inferred from homology"/>
<reference evidence="10 11" key="1">
    <citation type="submission" date="2017-08" db="EMBL/GenBank/DDBJ databases">
        <title>Reclassification of Bisgaard taxon 37 and 44.</title>
        <authorList>
            <person name="Christensen H."/>
        </authorList>
    </citation>
    <scope>NUCLEOTIDE SEQUENCE [LARGE SCALE GENOMIC DNA]</scope>
    <source>
        <strain evidence="10 11">EEAB3T1</strain>
    </source>
</reference>
<keyword evidence="6" id="KW-0472">Membrane</keyword>
<evidence type="ECO:0000256" key="5">
    <source>
        <dbReference type="ARBA" id="ARBA00022729"/>
    </source>
</evidence>
<keyword evidence="7" id="KW-0564">Palmitate</keyword>
<evidence type="ECO:0000256" key="2">
    <source>
        <dbReference type="ARBA" id="ARBA00008899"/>
    </source>
</evidence>
<sequence>MKRIISLLLVVTSSVFLSSCISNTVSVVKQEEQGVVIKQNQTNTKPLSVAIARFENKSDYNSGVFANSSLAQQGLDTLVQTMTQSGYYQVMNRSLIQFANYESELNGYQFKAEGARYLVSAAITEFGRRSETRQVLYGLAGKSKSEIAYATVVINLIDTRNGAVVLSTTGTTQIDITGTRVLGSGGYVSYDSTQMQRVLTLAIREAVNNLTTETLNRNLHN</sequence>
<dbReference type="GO" id="GO:0030288">
    <property type="term" value="C:outer membrane-bounded periplasmic space"/>
    <property type="evidence" value="ECO:0007669"/>
    <property type="project" value="InterPro"/>
</dbReference>
<keyword evidence="5 9" id="KW-0732">Signal</keyword>
<evidence type="ECO:0000256" key="1">
    <source>
        <dbReference type="ARBA" id="ARBA00003989"/>
    </source>
</evidence>
<evidence type="ECO:0000256" key="7">
    <source>
        <dbReference type="ARBA" id="ARBA00023139"/>
    </source>
</evidence>
<dbReference type="Pfam" id="PF03783">
    <property type="entry name" value="CsgG"/>
    <property type="match status" value="1"/>
</dbReference>
<evidence type="ECO:0000313" key="11">
    <source>
        <dbReference type="Proteomes" id="UP000265964"/>
    </source>
</evidence>
<feature type="signal peptide" evidence="9">
    <location>
        <begin position="1"/>
        <end position="24"/>
    </location>
</feature>
<dbReference type="InterPro" id="IPR005534">
    <property type="entry name" value="Curli_assmbl/transp-comp_CsgG"/>
</dbReference>
<accession>A0A3A1Y4N8</accession>
<evidence type="ECO:0000256" key="3">
    <source>
        <dbReference type="ARBA" id="ARBA00014028"/>
    </source>
</evidence>
<dbReference type="Proteomes" id="UP000265964">
    <property type="component" value="Unassembled WGS sequence"/>
</dbReference>
<gene>
    <name evidence="10" type="ORF">CKF59_06890</name>
</gene>
<evidence type="ECO:0000256" key="4">
    <source>
        <dbReference type="ARBA" id="ARBA00022475"/>
    </source>
</evidence>
<dbReference type="EMBL" id="NRJF01000226">
    <property type="protein sequence ID" value="RIY32535.1"/>
    <property type="molecule type" value="Genomic_DNA"/>
</dbReference>
<keyword evidence="4" id="KW-1003">Cell membrane</keyword>
<evidence type="ECO:0000256" key="8">
    <source>
        <dbReference type="ARBA" id="ARBA00023288"/>
    </source>
</evidence>
<keyword evidence="11" id="KW-1185">Reference proteome</keyword>
<comment type="function">
    <text evidence="1">May be involved in the biogenesis of curli organelles.</text>
</comment>
<evidence type="ECO:0000313" key="10">
    <source>
        <dbReference type="EMBL" id="RIY32535.1"/>
    </source>
</evidence>
<dbReference type="SUPFAM" id="SSF52964">
    <property type="entry name" value="TolB, N-terminal domain"/>
    <property type="match status" value="1"/>
</dbReference>
<dbReference type="PROSITE" id="PS51257">
    <property type="entry name" value="PROKAR_LIPOPROTEIN"/>
    <property type="match status" value="1"/>
</dbReference>
<keyword evidence="8" id="KW-0449">Lipoprotein</keyword>
<dbReference type="RefSeq" id="WP_119535208.1">
    <property type="nucleotide sequence ID" value="NZ_NRJF01000226.1"/>
</dbReference>
<dbReference type="AlphaFoldDB" id="A0A3A1Y4N8"/>
<feature type="chain" id="PRO_5017291194" description="Curli production assembly/transport component CsgG" evidence="9">
    <location>
        <begin position="25"/>
        <end position="221"/>
    </location>
</feature>
<dbReference type="PANTHER" id="PTHR41164:SF1">
    <property type="entry name" value="CURLI PRODUCTION ASSEMBLY_TRANSPORT COMPONENT CSGG"/>
    <property type="match status" value="1"/>
</dbReference>
<dbReference type="OrthoDB" id="9793163at2"/>
<organism evidence="10 11">
    <name type="scientific">Psittacicella gerlachiana</name>
    <dbReference type="NCBI Taxonomy" id="2028574"/>
    <lineage>
        <taxon>Bacteria</taxon>
        <taxon>Pseudomonadati</taxon>
        <taxon>Pseudomonadota</taxon>
        <taxon>Gammaproteobacteria</taxon>
        <taxon>Pasteurellales</taxon>
        <taxon>Psittacicellaceae</taxon>
        <taxon>Psittacicella</taxon>
    </lineage>
</organism>